<dbReference type="EMBL" id="CP029822">
    <property type="protein sequence ID" value="AZS49590.1"/>
    <property type="molecule type" value="Genomic_DNA"/>
</dbReference>
<dbReference type="NCBIfam" id="TIGR01141">
    <property type="entry name" value="hisC"/>
    <property type="match status" value="1"/>
</dbReference>
<keyword evidence="5 9" id="KW-0032">Aminotransferase</keyword>
<evidence type="ECO:0000313" key="11">
    <source>
        <dbReference type="EMBL" id="AZS49590.1"/>
    </source>
</evidence>
<dbReference type="PROSITE" id="PS00599">
    <property type="entry name" value="AA_TRANSFER_CLASS_2"/>
    <property type="match status" value="1"/>
</dbReference>
<keyword evidence="6 9" id="KW-0808">Transferase</keyword>
<evidence type="ECO:0000256" key="2">
    <source>
        <dbReference type="ARBA" id="ARBA00005011"/>
    </source>
</evidence>
<comment type="subunit">
    <text evidence="4 9">Homodimer.</text>
</comment>
<gene>
    <name evidence="9" type="primary">hisC</name>
    <name evidence="11" type="ORF">DM558_01830</name>
</gene>
<evidence type="ECO:0000256" key="3">
    <source>
        <dbReference type="ARBA" id="ARBA00007970"/>
    </source>
</evidence>
<accession>A0A3S9XAZ6</accession>
<comment type="similarity">
    <text evidence="3 9">Belongs to the class-II pyridoxal-phosphate-dependent aminotransferase family. Histidinol-phosphate aminotransferase subfamily.</text>
</comment>
<protein>
    <recommendedName>
        <fullName evidence="9">Histidinol-phosphate aminotransferase</fullName>
        <ecNumber evidence="9">2.6.1.9</ecNumber>
    </recommendedName>
    <alternativeName>
        <fullName evidence="9">Imidazole acetol-phosphate transaminase</fullName>
    </alternativeName>
</protein>
<dbReference type="SUPFAM" id="SSF53383">
    <property type="entry name" value="PLP-dependent transferases"/>
    <property type="match status" value="1"/>
</dbReference>
<feature type="modified residue" description="N6-(pyridoxal phosphate)lysine" evidence="9">
    <location>
        <position position="213"/>
    </location>
</feature>
<evidence type="ECO:0000256" key="6">
    <source>
        <dbReference type="ARBA" id="ARBA00022679"/>
    </source>
</evidence>
<comment type="catalytic activity">
    <reaction evidence="8 9">
        <text>L-histidinol phosphate + 2-oxoglutarate = 3-(imidazol-4-yl)-2-oxopropyl phosphate + L-glutamate</text>
        <dbReference type="Rhea" id="RHEA:23744"/>
        <dbReference type="ChEBI" id="CHEBI:16810"/>
        <dbReference type="ChEBI" id="CHEBI:29985"/>
        <dbReference type="ChEBI" id="CHEBI:57766"/>
        <dbReference type="ChEBI" id="CHEBI:57980"/>
        <dbReference type="EC" id="2.6.1.9"/>
    </reaction>
</comment>
<dbReference type="InterPro" id="IPR004839">
    <property type="entry name" value="Aminotransferase_I/II_large"/>
</dbReference>
<keyword evidence="9" id="KW-0368">Histidine biosynthesis</keyword>
<proteinExistence type="inferred from homology"/>
<dbReference type="InterPro" id="IPR050106">
    <property type="entry name" value="HistidinolP_aminotransfase"/>
</dbReference>
<dbReference type="GO" id="GO:0000105">
    <property type="term" value="P:L-histidine biosynthetic process"/>
    <property type="evidence" value="ECO:0007669"/>
    <property type="project" value="UniProtKB-UniRule"/>
</dbReference>
<comment type="pathway">
    <text evidence="2 9">Amino-acid biosynthesis; L-histidine biosynthesis; L-histidine from 5-phospho-alpha-D-ribose 1-diphosphate: step 7/9.</text>
</comment>
<keyword evidence="9" id="KW-0028">Amino-acid biosynthesis</keyword>
<evidence type="ECO:0000256" key="1">
    <source>
        <dbReference type="ARBA" id="ARBA00001933"/>
    </source>
</evidence>
<comment type="cofactor">
    <cofactor evidence="1 9">
        <name>pyridoxal 5'-phosphate</name>
        <dbReference type="ChEBI" id="CHEBI:597326"/>
    </cofactor>
</comment>
<dbReference type="Gene3D" id="3.90.1150.10">
    <property type="entry name" value="Aspartate Aminotransferase, domain 1"/>
    <property type="match status" value="1"/>
</dbReference>
<dbReference type="PANTHER" id="PTHR43643:SF3">
    <property type="entry name" value="HISTIDINOL-PHOSPHATE AMINOTRANSFERASE"/>
    <property type="match status" value="1"/>
</dbReference>
<evidence type="ECO:0000256" key="8">
    <source>
        <dbReference type="ARBA" id="ARBA00047481"/>
    </source>
</evidence>
<dbReference type="HAMAP" id="MF_01023">
    <property type="entry name" value="HisC_aminotrans_2"/>
    <property type="match status" value="1"/>
</dbReference>
<keyword evidence="12" id="KW-1185">Reference proteome</keyword>
<dbReference type="AlphaFoldDB" id="A0A3S9XAZ6"/>
<dbReference type="CDD" id="cd00609">
    <property type="entry name" value="AAT_like"/>
    <property type="match status" value="1"/>
</dbReference>
<sequence length="358" mass="40272">MNKYWSPLVDELSPYTPGEQPKVDKLVKLNTNENPYGPSPKVLEAIKQATTDSLRLYPNPDSDQLKQTIANYYDIEPEQVFLGNGSDEVLAIAFQALLKHDDEERPVLFPDVTYSFYPVYCGLYEIVYDAIELDELFQIRLRDYLKPNSGIIFPNPNAPTGILLPVDAIAQLLEENTESVVIVDEAYIDFGGESAVSLINQYPNLLVVQTLSKSRSLAGLRVGLAMGNADLIEALNRVKNSFNSYPLDRLAQAGAIAAFEDTDYFDETCQAIIDDREDLVSALEQLQFKVLPSAANFIFVRHLRLDAEMLASQLRKRGIIVRYFNKARINQFLRITVGTLEQNQLLVDAIVDILQTKD</sequence>
<dbReference type="GO" id="GO:0004400">
    <property type="term" value="F:histidinol-phosphate transaminase activity"/>
    <property type="evidence" value="ECO:0007669"/>
    <property type="project" value="UniProtKB-UniRule"/>
</dbReference>
<evidence type="ECO:0000256" key="4">
    <source>
        <dbReference type="ARBA" id="ARBA00011738"/>
    </source>
</evidence>
<dbReference type="UniPathway" id="UPA00031">
    <property type="reaction ID" value="UER00012"/>
</dbReference>
<dbReference type="InterPro" id="IPR015421">
    <property type="entry name" value="PyrdxlP-dep_Trfase_major"/>
</dbReference>
<dbReference type="KEGG" id="emo:DM558_01830"/>
<reference evidence="12" key="1">
    <citation type="submission" date="2018-06" db="EMBL/GenBank/DDBJ databases">
        <title>Complete genome of Pseudomonas insecticola strain QZS01.</title>
        <authorList>
            <person name="Wang J."/>
            <person name="Su Q."/>
        </authorList>
    </citation>
    <scope>NUCLEOTIDE SEQUENCE [LARGE SCALE GENOMIC DNA]</scope>
    <source>
        <strain evidence="12">QZS01</strain>
    </source>
</reference>
<dbReference type="GO" id="GO:0030170">
    <property type="term" value="F:pyridoxal phosphate binding"/>
    <property type="evidence" value="ECO:0007669"/>
    <property type="project" value="InterPro"/>
</dbReference>
<evidence type="ECO:0000313" key="12">
    <source>
        <dbReference type="Proteomes" id="UP000273143"/>
    </source>
</evidence>
<dbReference type="Pfam" id="PF00155">
    <property type="entry name" value="Aminotran_1_2"/>
    <property type="match status" value="1"/>
</dbReference>
<dbReference type="Proteomes" id="UP000273143">
    <property type="component" value="Chromosome"/>
</dbReference>
<feature type="domain" description="Aminotransferase class I/classII large" evidence="10">
    <location>
        <begin position="25"/>
        <end position="350"/>
    </location>
</feature>
<evidence type="ECO:0000256" key="9">
    <source>
        <dbReference type="HAMAP-Rule" id="MF_01023"/>
    </source>
</evidence>
<name>A0A3S9XAZ6_9GAMM</name>
<evidence type="ECO:0000256" key="7">
    <source>
        <dbReference type="ARBA" id="ARBA00022898"/>
    </source>
</evidence>
<dbReference type="PANTHER" id="PTHR43643">
    <property type="entry name" value="HISTIDINOL-PHOSPHATE AMINOTRANSFERASE 2"/>
    <property type="match status" value="1"/>
</dbReference>
<dbReference type="InterPro" id="IPR015424">
    <property type="entry name" value="PyrdxlP-dep_Trfase"/>
</dbReference>
<keyword evidence="7 9" id="KW-0663">Pyridoxal phosphate</keyword>
<evidence type="ECO:0000259" key="10">
    <source>
        <dbReference type="Pfam" id="PF00155"/>
    </source>
</evidence>
<dbReference type="RefSeq" id="WP_127161789.1">
    <property type="nucleotide sequence ID" value="NZ_CP029822.1"/>
</dbReference>
<organism evidence="11 12">
    <name type="scientific">Entomomonas moraniae</name>
    <dbReference type="NCBI Taxonomy" id="2213226"/>
    <lineage>
        <taxon>Bacteria</taxon>
        <taxon>Pseudomonadati</taxon>
        <taxon>Pseudomonadota</taxon>
        <taxon>Gammaproteobacteria</taxon>
        <taxon>Pseudomonadales</taxon>
        <taxon>Pseudomonadaceae</taxon>
        <taxon>Entomomonas</taxon>
    </lineage>
</organism>
<dbReference type="InterPro" id="IPR001917">
    <property type="entry name" value="Aminotrans_II_pyridoxalP_BS"/>
</dbReference>
<dbReference type="EC" id="2.6.1.9" evidence="9"/>
<dbReference type="InterPro" id="IPR005861">
    <property type="entry name" value="HisP_aminotrans"/>
</dbReference>
<dbReference type="Gene3D" id="3.40.640.10">
    <property type="entry name" value="Type I PLP-dependent aspartate aminotransferase-like (Major domain)"/>
    <property type="match status" value="1"/>
</dbReference>
<dbReference type="InterPro" id="IPR015422">
    <property type="entry name" value="PyrdxlP-dep_Trfase_small"/>
</dbReference>
<evidence type="ECO:0000256" key="5">
    <source>
        <dbReference type="ARBA" id="ARBA00022576"/>
    </source>
</evidence>